<reference evidence="1" key="1">
    <citation type="submission" date="2018-01" db="EMBL/GenBank/DDBJ databases">
        <title>An insight into the sialome of Amazonian anophelines.</title>
        <authorList>
            <person name="Ribeiro J.M."/>
            <person name="Scarpassa V."/>
            <person name="Calvo E."/>
        </authorList>
    </citation>
    <scope>NUCLEOTIDE SEQUENCE</scope>
</reference>
<organism evidence="1">
    <name type="scientific">Anopheles darlingi</name>
    <name type="common">Mosquito</name>
    <dbReference type="NCBI Taxonomy" id="43151"/>
    <lineage>
        <taxon>Eukaryota</taxon>
        <taxon>Metazoa</taxon>
        <taxon>Ecdysozoa</taxon>
        <taxon>Arthropoda</taxon>
        <taxon>Hexapoda</taxon>
        <taxon>Insecta</taxon>
        <taxon>Pterygota</taxon>
        <taxon>Neoptera</taxon>
        <taxon>Endopterygota</taxon>
        <taxon>Diptera</taxon>
        <taxon>Nematocera</taxon>
        <taxon>Culicoidea</taxon>
        <taxon>Culicidae</taxon>
        <taxon>Anophelinae</taxon>
        <taxon>Anopheles</taxon>
    </lineage>
</organism>
<evidence type="ECO:0000313" key="1">
    <source>
        <dbReference type="EMBL" id="MBW77351.1"/>
    </source>
</evidence>
<accession>A0A2M4DIG9</accession>
<proteinExistence type="predicted"/>
<dbReference type="AlphaFoldDB" id="A0A2M4DIG9"/>
<dbReference type="EMBL" id="GGFL01013173">
    <property type="protein sequence ID" value="MBW77351.1"/>
    <property type="molecule type" value="Transcribed_RNA"/>
</dbReference>
<name>A0A2M4DIG9_ANODA</name>
<protein>
    <submittedName>
        <fullName evidence="1">Putative secreted protein</fullName>
    </submittedName>
</protein>
<sequence>MPSSLLSLSVFPCIPLSFPWSLSCRHPSSTSSSLSPVLPFRPTIRRLLNSHFTRGKPGTAEAHQLAERSSC</sequence>